<evidence type="ECO:0000313" key="2">
    <source>
        <dbReference type="Proteomes" id="UP000064893"/>
    </source>
</evidence>
<name>A0A0S2HUQ4_9BACT</name>
<keyword evidence="2" id="KW-1185">Reference proteome</keyword>
<dbReference type="Proteomes" id="UP000064893">
    <property type="component" value="Chromosome"/>
</dbReference>
<dbReference type="EMBL" id="CP013118">
    <property type="protein sequence ID" value="ALO13702.1"/>
    <property type="molecule type" value="Genomic_DNA"/>
</dbReference>
<evidence type="ECO:0000313" key="1">
    <source>
        <dbReference type="EMBL" id="ALO13702.1"/>
    </source>
</evidence>
<dbReference type="KEGG" id="blq:L21SP5_00020"/>
<sequence>MKRTPQETMRKTKKKIINRQFKMKIKYRITLMIRYFFALLKTKAHFNCQE</sequence>
<reference evidence="1 2" key="1">
    <citation type="submission" date="2015-11" db="EMBL/GenBank/DDBJ databases">
        <title>Description and complete genome sequence of a novel strain predominating in hypersaline microbial mats and representing a new family of the Bacteriodetes phylum.</title>
        <authorList>
            <person name="Spring S."/>
            <person name="Bunk B."/>
            <person name="Sproer C."/>
            <person name="Klenk H.-P."/>
        </authorList>
    </citation>
    <scope>NUCLEOTIDE SEQUENCE [LARGE SCALE GENOMIC DNA]</scope>
    <source>
        <strain evidence="1 2">L21-Spi-D4</strain>
    </source>
</reference>
<gene>
    <name evidence="1" type="ORF">L21SP5_00020</name>
</gene>
<organism evidence="1 2">
    <name type="scientific">Salinivirga cyanobacteriivorans</name>
    <dbReference type="NCBI Taxonomy" id="1307839"/>
    <lineage>
        <taxon>Bacteria</taxon>
        <taxon>Pseudomonadati</taxon>
        <taxon>Bacteroidota</taxon>
        <taxon>Bacteroidia</taxon>
        <taxon>Bacteroidales</taxon>
        <taxon>Salinivirgaceae</taxon>
        <taxon>Salinivirga</taxon>
    </lineage>
</organism>
<protein>
    <submittedName>
        <fullName evidence="1">Uncharacterized protein</fullName>
    </submittedName>
</protein>
<proteinExistence type="predicted"/>
<accession>A0A0S2HUQ4</accession>
<dbReference type="AlphaFoldDB" id="A0A0S2HUQ4"/>